<name>A0A9P5ZBR7_9AGAR</name>
<gene>
    <name evidence="2" type="ORF">BDN70DRAFT_873102</name>
</gene>
<dbReference type="OrthoDB" id="294702at2759"/>
<accession>A0A9P5ZBR7</accession>
<proteinExistence type="predicted"/>
<sequence length="336" mass="37466">MSPNTPPAEKYLDLPDGRILAYADSGNHSSSSLVLFFHGVFNVGEVRRMHTALSDREVHYVAPTLPAWGKSSPIPKHIPYHIALATDVTALIEHLHPNDPNLKIYISGGSFGTVPAQMLYGAPFDIFPLGRRVAGCMLIAPISPLKLHKDCAKSMSTITYFSIGPPSQYIPFRLVQRLSSAVFKKATCTIEGAEAFLRAQMFDTMKDDEKATYAKWRKDHCVKEGELERDFAAMMVRSVANTWEGFYEVSDVIHGDWGFNPALLDEAHYVGRPILLISSEGDQMTPDAMAKWLAASYKNSHYRSISGGHLASLYHINDIWKQFFDICDSHNVSDNN</sequence>
<evidence type="ECO:0000259" key="1">
    <source>
        <dbReference type="Pfam" id="PF12697"/>
    </source>
</evidence>
<evidence type="ECO:0000313" key="3">
    <source>
        <dbReference type="Proteomes" id="UP000807469"/>
    </source>
</evidence>
<dbReference type="AlphaFoldDB" id="A0A9P5ZBR7"/>
<organism evidence="2 3">
    <name type="scientific">Pholiota conissans</name>
    <dbReference type="NCBI Taxonomy" id="109636"/>
    <lineage>
        <taxon>Eukaryota</taxon>
        <taxon>Fungi</taxon>
        <taxon>Dikarya</taxon>
        <taxon>Basidiomycota</taxon>
        <taxon>Agaricomycotina</taxon>
        <taxon>Agaricomycetes</taxon>
        <taxon>Agaricomycetidae</taxon>
        <taxon>Agaricales</taxon>
        <taxon>Agaricineae</taxon>
        <taxon>Strophariaceae</taxon>
        <taxon>Pholiota</taxon>
    </lineage>
</organism>
<dbReference type="Pfam" id="PF12697">
    <property type="entry name" value="Abhydrolase_6"/>
    <property type="match status" value="1"/>
</dbReference>
<dbReference type="EMBL" id="MU155148">
    <property type="protein sequence ID" value="KAF9483965.1"/>
    <property type="molecule type" value="Genomic_DNA"/>
</dbReference>
<keyword evidence="3" id="KW-1185">Reference proteome</keyword>
<comment type="caution">
    <text evidence="2">The sequence shown here is derived from an EMBL/GenBank/DDBJ whole genome shotgun (WGS) entry which is preliminary data.</text>
</comment>
<protein>
    <submittedName>
        <fullName evidence="2">Alpha/beta-hydrolase</fullName>
    </submittedName>
</protein>
<reference evidence="2" key="1">
    <citation type="submission" date="2020-11" db="EMBL/GenBank/DDBJ databases">
        <authorList>
            <consortium name="DOE Joint Genome Institute"/>
            <person name="Ahrendt S."/>
            <person name="Riley R."/>
            <person name="Andreopoulos W."/>
            <person name="Labutti K."/>
            <person name="Pangilinan J."/>
            <person name="Ruiz-Duenas F.J."/>
            <person name="Barrasa J.M."/>
            <person name="Sanchez-Garcia M."/>
            <person name="Camarero S."/>
            <person name="Miyauchi S."/>
            <person name="Serrano A."/>
            <person name="Linde D."/>
            <person name="Babiker R."/>
            <person name="Drula E."/>
            <person name="Ayuso-Fernandez I."/>
            <person name="Pacheco R."/>
            <person name="Padilla G."/>
            <person name="Ferreira P."/>
            <person name="Barriuso J."/>
            <person name="Kellner H."/>
            <person name="Castanera R."/>
            <person name="Alfaro M."/>
            <person name="Ramirez L."/>
            <person name="Pisabarro A.G."/>
            <person name="Kuo A."/>
            <person name="Tritt A."/>
            <person name="Lipzen A."/>
            <person name="He G."/>
            <person name="Yan M."/>
            <person name="Ng V."/>
            <person name="Cullen D."/>
            <person name="Martin F."/>
            <person name="Rosso M.-N."/>
            <person name="Henrissat B."/>
            <person name="Hibbett D."/>
            <person name="Martinez A.T."/>
            <person name="Grigoriev I.V."/>
        </authorList>
    </citation>
    <scope>NUCLEOTIDE SEQUENCE</scope>
    <source>
        <strain evidence="2">CIRM-BRFM 674</strain>
    </source>
</reference>
<dbReference type="Proteomes" id="UP000807469">
    <property type="component" value="Unassembled WGS sequence"/>
</dbReference>
<dbReference type="InterPro" id="IPR000073">
    <property type="entry name" value="AB_hydrolase_1"/>
</dbReference>
<dbReference type="InterPro" id="IPR029058">
    <property type="entry name" value="AB_hydrolase_fold"/>
</dbReference>
<dbReference type="Gene3D" id="3.40.50.1820">
    <property type="entry name" value="alpha/beta hydrolase"/>
    <property type="match status" value="1"/>
</dbReference>
<feature type="domain" description="AB hydrolase-1" evidence="1">
    <location>
        <begin position="34"/>
        <end position="309"/>
    </location>
</feature>
<evidence type="ECO:0000313" key="2">
    <source>
        <dbReference type="EMBL" id="KAF9483965.1"/>
    </source>
</evidence>
<dbReference type="SUPFAM" id="SSF53474">
    <property type="entry name" value="alpha/beta-Hydrolases"/>
    <property type="match status" value="1"/>
</dbReference>